<keyword evidence="7" id="KW-1185">Reference proteome</keyword>
<dbReference type="NCBIfam" id="TIGR01352">
    <property type="entry name" value="tonB_Cterm"/>
    <property type="match status" value="1"/>
</dbReference>
<dbReference type="SUPFAM" id="SSF74653">
    <property type="entry name" value="TolA/TonB C-terminal domain"/>
    <property type="match status" value="1"/>
</dbReference>
<evidence type="ECO:0000313" key="7">
    <source>
        <dbReference type="Proteomes" id="UP001462640"/>
    </source>
</evidence>
<name>A0ABV0GEH6_9BURK</name>
<evidence type="ECO:0000256" key="2">
    <source>
        <dbReference type="ARBA" id="ARBA00022692"/>
    </source>
</evidence>
<feature type="compositionally biased region" description="Basic and acidic residues" evidence="5">
    <location>
        <begin position="90"/>
        <end position="168"/>
    </location>
</feature>
<evidence type="ECO:0000256" key="4">
    <source>
        <dbReference type="ARBA" id="ARBA00023136"/>
    </source>
</evidence>
<feature type="compositionally biased region" description="Pro residues" evidence="5">
    <location>
        <begin position="69"/>
        <end position="87"/>
    </location>
</feature>
<feature type="compositionally biased region" description="Polar residues" evidence="5">
    <location>
        <begin position="191"/>
        <end position="205"/>
    </location>
</feature>
<organism evidence="6 7">
    <name type="scientific">Roseateles flavus</name>
    <dbReference type="NCBI Taxonomy" id="3149041"/>
    <lineage>
        <taxon>Bacteria</taxon>
        <taxon>Pseudomonadati</taxon>
        <taxon>Pseudomonadota</taxon>
        <taxon>Betaproteobacteria</taxon>
        <taxon>Burkholderiales</taxon>
        <taxon>Sphaerotilaceae</taxon>
        <taxon>Roseateles</taxon>
    </lineage>
</organism>
<dbReference type="Proteomes" id="UP001462640">
    <property type="component" value="Unassembled WGS sequence"/>
</dbReference>
<dbReference type="InterPro" id="IPR014161">
    <property type="entry name" value="Tol-Pal_TolA"/>
</dbReference>
<accession>A0ABV0GEH6</accession>
<protein>
    <submittedName>
        <fullName evidence="6">Cell envelope integrity protein TolA</fullName>
    </submittedName>
</protein>
<dbReference type="Gene3D" id="3.30.1150.10">
    <property type="match status" value="1"/>
</dbReference>
<comment type="caution">
    <text evidence="6">The sequence shown here is derived from an EMBL/GenBank/DDBJ whole genome shotgun (WGS) entry which is preliminary data.</text>
</comment>
<sequence>MSALSADPLRPPQAPAMGRGFGLALLAHALLVLGLSLGVQWHTQTEPAFEAELWSLVPQAAAPRLQEPEPQPEPEQPKAKTPPPVPEAQPEQREAEIAIAKEKKRKEDERRQAELELQRKKELEKQKELEKEKERDKLKEQERLKKEELAKQEKLEKQKQEKAAKDAQAKLDALRKQNLERMMGMAGANGSPGSTGTAQHSSGPSATYAGRIKAAIRPNIIYTASSGANPQAEVEVRCAPDGKIISSRLTKSSGDADWDRAVQRAIERTDRLPRDTDGRVPPVLVISFKPND</sequence>
<gene>
    <name evidence="6" type="primary">tolA</name>
    <name evidence="6" type="ORF">ABDJ40_11810</name>
</gene>
<evidence type="ECO:0000256" key="5">
    <source>
        <dbReference type="SAM" id="MobiDB-lite"/>
    </source>
</evidence>
<keyword evidence="3" id="KW-1133">Transmembrane helix</keyword>
<proteinExistence type="predicted"/>
<comment type="subcellular location">
    <subcellularLocation>
        <location evidence="1">Membrane</location>
        <topology evidence="1">Single-pass membrane protein</topology>
    </subcellularLocation>
</comment>
<feature type="region of interest" description="Disordered" evidence="5">
    <location>
        <begin position="184"/>
        <end position="205"/>
    </location>
</feature>
<feature type="region of interest" description="Disordered" evidence="5">
    <location>
        <begin position="60"/>
        <end position="168"/>
    </location>
</feature>
<reference evidence="6 7" key="1">
    <citation type="submission" date="2024-05" db="EMBL/GenBank/DDBJ databases">
        <title>Roseateles sp. 2.12 16S ribosomal RNA gene Genome sequencing and assembly.</title>
        <authorList>
            <person name="Woo H."/>
        </authorList>
    </citation>
    <scope>NUCLEOTIDE SEQUENCE [LARGE SCALE GENOMIC DNA]</scope>
    <source>
        <strain evidence="6 7">2.12</strain>
    </source>
</reference>
<dbReference type="InterPro" id="IPR006260">
    <property type="entry name" value="TonB/TolA_C"/>
</dbReference>
<evidence type="ECO:0000256" key="1">
    <source>
        <dbReference type="ARBA" id="ARBA00004167"/>
    </source>
</evidence>
<dbReference type="EMBL" id="JBDPZC010000005">
    <property type="protein sequence ID" value="MEO3713450.1"/>
    <property type="molecule type" value="Genomic_DNA"/>
</dbReference>
<keyword evidence="2" id="KW-0812">Transmembrane</keyword>
<dbReference type="RefSeq" id="WP_347609908.1">
    <property type="nucleotide sequence ID" value="NZ_JBDPZC010000005.1"/>
</dbReference>
<dbReference type="Pfam" id="PF13103">
    <property type="entry name" value="TonB_2"/>
    <property type="match status" value="1"/>
</dbReference>
<dbReference type="NCBIfam" id="TIGR02794">
    <property type="entry name" value="tolA_full"/>
    <property type="match status" value="1"/>
</dbReference>
<evidence type="ECO:0000313" key="6">
    <source>
        <dbReference type="EMBL" id="MEO3713450.1"/>
    </source>
</evidence>
<evidence type="ECO:0000256" key="3">
    <source>
        <dbReference type="ARBA" id="ARBA00022989"/>
    </source>
</evidence>
<keyword evidence="4" id="KW-0472">Membrane</keyword>